<name>A0A9W8Y756_9PLEO</name>
<protein>
    <submittedName>
        <fullName evidence="1">Uncharacterized protein</fullName>
    </submittedName>
</protein>
<accession>A0A9W8Y756</accession>
<organism evidence="1 2">
    <name type="scientific">Neocucurbitaria cava</name>
    <dbReference type="NCBI Taxonomy" id="798079"/>
    <lineage>
        <taxon>Eukaryota</taxon>
        <taxon>Fungi</taxon>
        <taxon>Dikarya</taxon>
        <taxon>Ascomycota</taxon>
        <taxon>Pezizomycotina</taxon>
        <taxon>Dothideomycetes</taxon>
        <taxon>Pleosporomycetidae</taxon>
        <taxon>Pleosporales</taxon>
        <taxon>Pleosporineae</taxon>
        <taxon>Cucurbitariaceae</taxon>
        <taxon>Neocucurbitaria</taxon>
    </lineage>
</organism>
<dbReference type="AlphaFoldDB" id="A0A9W8Y756"/>
<comment type="caution">
    <text evidence="1">The sequence shown here is derived from an EMBL/GenBank/DDBJ whole genome shotgun (WGS) entry which is preliminary data.</text>
</comment>
<dbReference type="EMBL" id="JAPEUY010000009">
    <property type="protein sequence ID" value="KAJ4369720.1"/>
    <property type="molecule type" value="Genomic_DNA"/>
</dbReference>
<keyword evidence="2" id="KW-1185">Reference proteome</keyword>
<sequence length="344" mass="38014">MEFVGVTDGSGSINIWQSVGTLVTRAQAGFNNYAVWLPEDLFAWSHVYNKPERKIQLQLFTGADATNKTEDQHTFGQFTNVQCDISFKKQMFQVRVNQTGKLVRSELVTTPLSGWPTYGDKVVMTVDNWFNTLTFADDCISGCDLGIALVININQFFNQTGEKSNETLLRGTQDHFASLVDNILINLYITRLVSGAPDPTEEVIASVTVPALVFGDKKFIWIVGALNLVIVCAYLCELIRTRAWAATPPLDIMNDSEVMIAAFQGGRLFEKTLKDEAHHSTAARRISENTMLSLQLEELASKQPILTPHFGVGGMDPGPDEEVLLGDISVPSLESIPLAELRGR</sequence>
<gene>
    <name evidence="1" type="ORF">N0V83_005483</name>
</gene>
<dbReference type="Proteomes" id="UP001140560">
    <property type="component" value="Unassembled WGS sequence"/>
</dbReference>
<reference evidence="1" key="1">
    <citation type="submission" date="2022-10" db="EMBL/GenBank/DDBJ databases">
        <title>Tapping the CABI collections for fungal endophytes: first genome assemblies for Collariella, Neodidymelliopsis, Ascochyta clinopodiicola, Didymella pomorum, Didymosphaeria variabile, Neocosmospora piperis and Neocucurbitaria cava.</title>
        <authorList>
            <person name="Hill R."/>
        </authorList>
    </citation>
    <scope>NUCLEOTIDE SEQUENCE</scope>
    <source>
        <strain evidence="1">IMI 356814</strain>
    </source>
</reference>
<evidence type="ECO:0000313" key="1">
    <source>
        <dbReference type="EMBL" id="KAJ4369720.1"/>
    </source>
</evidence>
<proteinExistence type="predicted"/>
<evidence type="ECO:0000313" key="2">
    <source>
        <dbReference type="Proteomes" id="UP001140560"/>
    </source>
</evidence>
<dbReference type="OrthoDB" id="529273at2759"/>